<dbReference type="STRING" id="1313304.CALK_1477"/>
<dbReference type="Proteomes" id="UP000017148">
    <property type="component" value="Unassembled WGS sequence"/>
</dbReference>
<dbReference type="EMBL" id="ASJR01000011">
    <property type="protein sequence ID" value="ERP31613.1"/>
    <property type="molecule type" value="Genomic_DNA"/>
</dbReference>
<dbReference type="InterPro" id="IPR052018">
    <property type="entry name" value="PHP_domain"/>
</dbReference>
<dbReference type="eggNOG" id="COG1379">
    <property type="taxonomic scope" value="Bacteria"/>
</dbReference>
<name>U7D6Q0_9BACT</name>
<protein>
    <submittedName>
        <fullName evidence="2">PHP domain protein</fullName>
    </submittedName>
</protein>
<evidence type="ECO:0000313" key="2">
    <source>
        <dbReference type="EMBL" id="ERP31613.1"/>
    </source>
</evidence>
<dbReference type="PANTHER" id="PTHR42924:SF3">
    <property type="entry name" value="POLYMERASE_HISTIDINOL PHOSPHATASE N-TERMINAL DOMAIN-CONTAINING PROTEIN"/>
    <property type="match status" value="1"/>
</dbReference>
<dbReference type="SUPFAM" id="SSF89550">
    <property type="entry name" value="PHP domain-like"/>
    <property type="match status" value="1"/>
</dbReference>
<evidence type="ECO:0000259" key="1">
    <source>
        <dbReference type="SMART" id="SM00481"/>
    </source>
</evidence>
<dbReference type="Pfam" id="PF13263">
    <property type="entry name" value="PHP_C"/>
    <property type="match status" value="1"/>
</dbReference>
<dbReference type="SMART" id="SM00481">
    <property type="entry name" value="POLIIIAc"/>
    <property type="match status" value="1"/>
</dbReference>
<dbReference type="Gene3D" id="3.20.20.140">
    <property type="entry name" value="Metal-dependent hydrolases"/>
    <property type="match status" value="1"/>
</dbReference>
<dbReference type="CDD" id="cd07432">
    <property type="entry name" value="PHP_HisPPase"/>
    <property type="match status" value="1"/>
</dbReference>
<keyword evidence="3" id="KW-1185">Reference proteome</keyword>
<accession>U7D6Q0</accession>
<dbReference type="InterPro" id="IPR016195">
    <property type="entry name" value="Pol/histidinol_Pase-like"/>
</dbReference>
<dbReference type="InterPro" id="IPR003141">
    <property type="entry name" value="Pol/His_phosphatase_N"/>
</dbReference>
<feature type="domain" description="Polymerase/histidinol phosphatase N-terminal" evidence="1">
    <location>
        <begin position="5"/>
        <end position="73"/>
    </location>
</feature>
<dbReference type="PATRIC" id="fig|1313304.3.peg.1409"/>
<dbReference type="PANTHER" id="PTHR42924">
    <property type="entry name" value="EXONUCLEASE"/>
    <property type="match status" value="1"/>
</dbReference>
<evidence type="ECO:0000313" key="3">
    <source>
        <dbReference type="Proteomes" id="UP000017148"/>
    </source>
</evidence>
<sequence>MNIRADLHIHSCLSPCASLDMGPRDIVAQACERNLTHLALTDHNSTRNCVVMAELCAEAGLVFFPGMEVTTSEEIHVLLYFPSVAEALRAGKEIEASLSPRVPLRAEQMGYEAVVDRENNVCELLDWYLSVSTTYSLNDLSRFATSFGACIVPAHILKPLFSITSQLGFLLPNAPYDAVEISHGNRHRAGEVSGYPWITSSDSHYLDDIGKCFTEFHADTLPKTPREFFAYLPRRGSKGV</sequence>
<comment type="caution">
    <text evidence="2">The sequence shown here is derived from an EMBL/GenBank/DDBJ whole genome shotgun (WGS) entry which is preliminary data.</text>
</comment>
<reference evidence="2 3" key="1">
    <citation type="journal article" date="2013" name="Environ. Microbiol.">
        <title>Genome analysis of Chitinivibrio alkaliphilus gen. nov., sp. nov., a novel extremely haloalkaliphilic anaerobic chitinolytic bacterium from the candidate phylum Termite Group 3.</title>
        <authorList>
            <person name="Sorokin D.Y."/>
            <person name="Gumerov V.M."/>
            <person name="Rakitin A.L."/>
            <person name="Beletsky A.V."/>
            <person name="Damste J.S."/>
            <person name="Muyzer G."/>
            <person name="Mardanov A.V."/>
            <person name="Ravin N.V."/>
        </authorList>
    </citation>
    <scope>NUCLEOTIDE SEQUENCE [LARGE SCALE GENOMIC DNA]</scope>
    <source>
        <strain evidence="2 3">ACht1</strain>
    </source>
</reference>
<dbReference type="GO" id="GO:0004534">
    <property type="term" value="F:5'-3' RNA exonuclease activity"/>
    <property type="evidence" value="ECO:0007669"/>
    <property type="project" value="TreeGrafter"/>
</dbReference>
<gene>
    <name evidence="2" type="ORF">CALK_1477</name>
</gene>
<dbReference type="Pfam" id="PF02811">
    <property type="entry name" value="PHP"/>
    <property type="match status" value="1"/>
</dbReference>
<dbReference type="AlphaFoldDB" id="U7D6Q0"/>
<dbReference type="GO" id="GO:0035312">
    <property type="term" value="F:5'-3' DNA exonuclease activity"/>
    <property type="evidence" value="ECO:0007669"/>
    <property type="project" value="TreeGrafter"/>
</dbReference>
<proteinExistence type="predicted"/>
<dbReference type="InterPro" id="IPR004013">
    <property type="entry name" value="PHP_dom"/>
</dbReference>
<organism evidence="2 3">
    <name type="scientific">Chitinivibrio alkaliphilus ACht1</name>
    <dbReference type="NCBI Taxonomy" id="1313304"/>
    <lineage>
        <taxon>Bacteria</taxon>
        <taxon>Pseudomonadati</taxon>
        <taxon>Fibrobacterota</taxon>
        <taxon>Chitinivibrionia</taxon>
        <taxon>Chitinivibrionales</taxon>
        <taxon>Chitinivibrionaceae</taxon>
        <taxon>Chitinivibrio</taxon>
    </lineage>
</organism>